<proteinExistence type="inferred from homology"/>
<sequence>MSNDIITPDDALTSPQEQKTQSPTPEYKSDRTQELSVKDILGPPIPDENSNAKIIEDDLEEADNRFRADPTQKAMVATVATDFGALENIGKKQKRKKKSKSSSKRRKCERVLKWKGVTVEEVKKKKKDKRIILDGVSGRAYGGELTFIMGSSGAGKTTLLNVLTGRNKSGLTSHGEISMNGRSLTPPEMKQLSAYVQQEDVFISSQTVSEVLHFAVKMRSPDKLNKKKRASLVEHMLTTFGLKNCEHTRVGSIKEKGISRGEKKRLTVAYPHRPSDPVLR</sequence>
<evidence type="ECO:0000256" key="1">
    <source>
        <dbReference type="ARBA" id="ARBA00004141"/>
    </source>
</evidence>
<feature type="region of interest" description="Disordered" evidence="7">
    <location>
        <begin position="255"/>
        <end position="280"/>
    </location>
</feature>
<dbReference type="SUPFAM" id="SSF52540">
    <property type="entry name" value="P-loop containing nucleoside triphosphate hydrolases"/>
    <property type="match status" value="1"/>
</dbReference>
<keyword evidence="10" id="KW-1185">Reference proteome</keyword>
<dbReference type="InterPro" id="IPR027417">
    <property type="entry name" value="P-loop_NTPase"/>
</dbReference>
<dbReference type="OrthoDB" id="66620at2759"/>
<keyword evidence="4" id="KW-0812">Transmembrane</keyword>
<evidence type="ECO:0000313" key="9">
    <source>
        <dbReference type="EMBL" id="EGT53616.1"/>
    </source>
</evidence>
<evidence type="ECO:0000256" key="6">
    <source>
        <dbReference type="ARBA" id="ARBA00023136"/>
    </source>
</evidence>
<dbReference type="eggNOG" id="KOG0061">
    <property type="taxonomic scope" value="Eukaryota"/>
</dbReference>
<dbReference type="PANTHER" id="PTHR48041">
    <property type="entry name" value="ABC TRANSPORTER G FAMILY MEMBER 28"/>
    <property type="match status" value="1"/>
</dbReference>
<evidence type="ECO:0000256" key="7">
    <source>
        <dbReference type="SAM" id="MobiDB-lite"/>
    </source>
</evidence>
<dbReference type="InterPro" id="IPR003439">
    <property type="entry name" value="ABC_transporter-like_ATP-bd"/>
</dbReference>
<dbReference type="Proteomes" id="UP000008068">
    <property type="component" value="Unassembled WGS sequence"/>
</dbReference>
<dbReference type="GO" id="GO:0005886">
    <property type="term" value="C:plasma membrane"/>
    <property type="evidence" value="ECO:0007669"/>
    <property type="project" value="TreeGrafter"/>
</dbReference>
<keyword evidence="6" id="KW-0472">Membrane</keyword>
<dbReference type="AlphaFoldDB" id="G0N608"/>
<dbReference type="GO" id="GO:0016887">
    <property type="term" value="F:ATP hydrolysis activity"/>
    <property type="evidence" value="ECO:0007669"/>
    <property type="project" value="InterPro"/>
</dbReference>
<comment type="subcellular location">
    <subcellularLocation>
        <location evidence="1">Membrane</location>
        <topology evidence="1">Multi-pass membrane protein</topology>
    </subcellularLocation>
</comment>
<evidence type="ECO:0000313" key="10">
    <source>
        <dbReference type="Proteomes" id="UP000008068"/>
    </source>
</evidence>
<name>G0N608_CAEBE</name>
<evidence type="ECO:0000256" key="5">
    <source>
        <dbReference type="ARBA" id="ARBA00022989"/>
    </source>
</evidence>
<evidence type="ECO:0000259" key="8">
    <source>
        <dbReference type="Pfam" id="PF00005"/>
    </source>
</evidence>
<feature type="compositionally biased region" description="Polar residues" evidence="7">
    <location>
        <begin position="13"/>
        <end position="24"/>
    </location>
</feature>
<dbReference type="GO" id="GO:0042626">
    <property type="term" value="F:ATPase-coupled transmembrane transporter activity"/>
    <property type="evidence" value="ECO:0007669"/>
    <property type="project" value="TreeGrafter"/>
</dbReference>
<dbReference type="HOGENOM" id="CLU_000604_10_0_1"/>
<dbReference type="PANTHER" id="PTHR48041:SF68">
    <property type="entry name" value="ABC TRANSPORTER DOMAIN-CONTAINING PROTEIN"/>
    <property type="match status" value="1"/>
</dbReference>
<evidence type="ECO:0000256" key="3">
    <source>
        <dbReference type="ARBA" id="ARBA00022448"/>
    </source>
</evidence>
<keyword evidence="5" id="KW-1133">Transmembrane helix</keyword>
<feature type="compositionally biased region" description="Basic and acidic residues" evidence="7">
    <location>
        <begin position="27"/>
        <end position="37"/>
    </location>
</feature>
<reference evidence="10" key="1">
    <citation type="submission" date="2011-07" db="EMBL/GenBank/DDBJ databases">
        <authorList>
            <consortium name="Caenorhabditis brenneri Sequencing and Analysis Consortium"/>
            <person name="Wilson R.K."/>
        </authorList>
    </citation>
    <scope>NUCLEOTIDE SEQUENCE [LARGE SCALE GENOMIC DNA]</scope>
    <source>
        <strain evidence="10">PB2801</strain>
    </source>
</reference>
<organism evidence="10">
    <name type="scientific">Caenorhabditis brenneri</name>
    <name type="common">Nematode worm</name>
    <dbReference type="NCBI Taxonomy" id="135651"/>
    <lineage>
        <taxon>Eukaryota</taxon>
        <taxon>Metazoa</taxon>
        <taxon>Ecdysozoa</taxon>
        <taxon>Nematoda</taxon>
        <taxon>Chromadorea</taxon>
        <taxon>Rhabditida</taxon>
        <taxon>Rhabditina</taxon>
        <taxon>Rhabditomorpha</taxon>
        <taxon>Rhabditoidea</taxon>
        <taxon>Rhabditidae</taxon>
        <taxon>Peloderinae</taxon>
        <taxon>Caenorhabditis</taxon>
    </lineage>
</organism>
<feature type="domain" description="ABC transporter" evidence="8">
    <location>
        <begin position="133"/>
        <end position="269"/>
    </location>
</feature>
<dbReference type="Gene3D" id="3.40.50.300">
    <property type="entry name" value="P-loop containing nucleotide triphosphate hydrolases"/>
    <property type="match status" value="1"/>
</dbReference>
<comment type="similarity">
    <text evidence="2">Belongs to the ABC transporter superfamily. ABCG family. Eye pigment precursor importer (TC 3.A.1.204) subfamily.</text>
</comment>
<gene>
    <name evidence="9" type="ORF">CAEBREN_31544</name>
</gene>
<dbReference type="InterPro" id="IPR050352">
    <property type="entry name" value="ABCG_transporters"/>
</dbReference>
<dbReference type="EMBL" id="GL379842">
    <property type="protein sequence ID" value="EGT53616.1"/>
    <property type="molecule type" value="Genomic_DNA"/>
</dbReference>
<accession>G0N608</accession>
<dbReference type="InParanoid" id="G0N608"/>
<dbReference type="STRING" id="135651.G0N608"/>
<dbReference type="Pfam" id="PF00005">
    <property type="entry name" value="ABC_tran"/>
    <property type="match status" value="1"/>
</dbReference>
<evidence type="ECO:0000256" key="2">
    <source>
        <dbReference type="ARBA" id="ARBA00005814"/>
    </source>
</evidence>
<feature type="region of interest" description="Disordered" evidence="7">
    <location>
        <begin position="1"/>
        <end position="51"/>
    </location>
</feature>
<protein>
    <recommendedName>
        <fullName evidence="8">ABC transporter domain-containing protein</fullName>
    </recommendedName>
</protein>
<evidence type="ECO:0000256" key="4">
    <source>
        <dbReference type="ARBA" id="ARBA00022692"/>
    </source>
</evidence>
<feature type="compositionally biased region" description="Basic and acidic residues" evidence="7">
    <location>
        <begin position="255"/>
        <end position="265"/>
    </location>
</feature>
<dbReference type="GO" id="GO:0005524">
    <property type="term" value="F:ATP binding"/>
    <property type="evidence" value="ECO:0007669"/>
    <property type="project" value="InterPro"/>
</dbReference>
<keyword evidence="3" id="KW-0813">Transport</keyword>